<dbReference type="InterPro" id="IPR036097">
    <property type="entry name" value="HisK_dim/P_sf"/>
</dbReference>
<evidence type="ECO:0000259" key="13">
    <source>
        <dbReference type="PROSITE" id="PS50885"/>
    </source>
</evidence>
<dbReference type="Gene3D" id="3.30.565.10">
    <property type="entry name" value="Histidine kinase-like ATPase, C-terminal domain"/>
    <property type="match status" value="1"/>
</dbReference>
<dbReference type="PANTHER" id="PTHR45436:SF1">
    <property type="entry name" value="SENSOR PROTEIN QSEC"/>
    <property type="match status" value="1"/>
</dbReference>
<evidence type="ECO:0000256" key="1">
    <source>
        <dbReference type="ARBA" id="ARBA00000085"/>
    </source>
</evidence>
<feature type="domain" description="Histidine kinase" evidence="12">
    <location>
        <begin position="248"/>
        <end position="461"/>
    </location>
</feature>
<keyword evidence="5" id="KW-0808">Transferase</keyword>
<keyword evidence="7 14" id="KW-0418">Kinase</keyword>
<dbReference type="EC" id="2.7.13.3" evidence="3"/>
<gene>
    <name evidence="14" type="ORF">O4H49_05530</name>
</gene>
<accession>A0ABT4LGJ0</accession>
<dbReference type="EMBL" id="JAPWGY010000002">
    <property type="protein sequence ID" value="MCZ4280226.1"/>
    <property type="molecule type" value="Genomic_DNA"/>
</dbReference>
<dbReference type="Proteomes" id="UP001069802">
    <property type="component" value="Unassembled WGS sequence"/>
</dbReference>
<comment type="catalytic activity">
    <reaction evidence="1">
        <text>ATP + protein L-histidine = ADP + protein N-phospho-L-histidine.</text>
        <dbReference type="EC" id="2.7.13.3"/>
    </reaction>
</comment>
<comment type="subcellular location">
    <subcellularLocation>
        <location evidence="2">Membrane</location>
    </subcellularLocation>
</comment>
<dbReference type="InterPro" id="IPR050428">
    <property type="entry name" value="TCS_sensor_his_kinase"/>
</dbReference>
<dbReference type="InterPro" id="IPR036890">
    <property type="entry name" value="HATPase_C_sf"/>
</dbReference>
<dbReference type="CDD" id="cd00082">
    <property type="entry name" value="HisKA"/>
    <property type="match status" value="1"/>
</dbReference>
<dbReference type="InterPro" id="IPR013727">
    <property type="entry name" value="2CSK_N"/>
</dbReference>
<evidence type="ECO:0000259" key="12">
    <source>
        <dbReference type="PROSITE" id="PS50109"/>
    </source>
</evidence>
<evidence type="ECO:0000256" key="4">
    <source>
        <dbReference type="ARBA" id="ARBA00022553"/>
    </source>
</evidence>
<dbReference type="RefSeq" id="WP_269422437.1">
    <property type="nucleotide sequence ID" value="NZ_JAPWGY010000002.1"/>
</dbReference>
<evidence type="ECO:0000313" key="15">
    <source>
        <dbReference type="Proteomes" id="UP001069802"/>
    </source>
</evidence>
<dbReference type="SUPFAM" id="SSF47384">
    <property type="entry name" value="Homodimeric domain of signal transducing histidine kinase"/>
    <property type="match status" value="1"/>
</dbReference>
<dbReference type="Gene3D" id="1.10.287.130">
    <property type="match status" value="1"/>
</dbReference>
<dbReference type="SUPFAM" id="SSF55874">
    <property type="entry name" value="ATPase domain of HSP90 chaperone/DNA topoisomerase II/histidine kinase"/>
    <property type="match status" value="1"/>
</dbReference>
<evidence type="ECO:0000256" key="2">
    <source>
        <dbReference type="ARBA" id="ARBA00004370"/>
    </source>
</evidence>
<dbReference type="InterPro" id="IPR003660">
    <property type="entry name" value="HAMP_dom"/>
</dbReference>
<evidence type="ECO:0000256" key="11">
    <source>
        <dbReference type="SAM" id="Phobius"/>
    </source>
</evidence>
<keyword evidence="9" id="KW-0902">Two-component regulatory system</keyword>
<keyword evidence="8 11" id="KW-1133">Transmembrane helix</keyword>
<keyword evidence="4" id="KW-0597">Phosphoprotein</keyword>
<evidence type="ECO:0000313" key="14">
    <source>
        <dbReference type="EMBL" id="MCZ4280226.1"/>
    </source>
</evidence>
<evidence type="ECO:0000256" key="9">
    <source>
        <dbReference type="ARBA" id="ARBA00023012"/>
    </source>
</evidence>
<dbReference type="InterPro" id="IPR005467">
    <property type="entry name" value="His_kinase_dom"/>
</dbReference>
<evidence type="ECO:0000256" key="5">
    <source>
        <dbReference type="ARBA" id="ARBA00022679"/>
    </source>
</evidence>
<feature type="transmembrane region" description="Helical" evidence="11">
    <location>
        <begin position="174"/>
        <end position="196"/>
    </location>
</feature>
<feature type="transmembrane region" description="Helical" evidence="11">
    <location>
        <begin position="12"/>
        <end position="29"/>
    </location>
</feature>
<evidence type="ECO:0000256" key="3">
    <source>
        <dbReference type="ARBA" id="ARBA00012438"/>
    </source>
</evidence>
<dbReference type="Pfam" id="PF02518">
    <property type="entry name" value="HATPase_c"/>
    <property type="match status" value="1"/>
</dbReference>
<sequence>MSWQRKSLRRRLLLWLMGALALISLLMLFDVHSSANKAANKAYDRVLLGSALAIAERVVIVGDELEVDVPYVALEMLTSAAQDRVFYQISGPGGSFITGYNDLPSVPHEEDLASEEPVFFDAEYRGDKIRVGAISRHLSSPRLSARFTVMVAETLEARNILIREMVTGALIRQLILILVAGVVLWIGIGWGLKPLLRLEAALNRRTPHDLRPIEHEVPREVRHLIEAINDLMYRLGASLGAMQRFTSNAAHQLRTPLAAIQTQAELAIDELDPKEQRKRLEHLSRSTRQTSRLVNQLLSLARAHQGKQNFLNDVIDLKQLSIEVTTNLVPQAVARDIDLGFECPDASFKIMGNRDLIIEALKNLIDNALRYCPPGAAVTVGLEAMDKQILLSVDDNGPGIPEEERTRVFERFYRTPGQDDEGCGLGLPIVKEIMEQHGGQVECRGRKKGQGASFLLFFSQA</sequence>
<dbReference type="SMART" id="SM00388">
    <property type="entry name" value="HisKA"/>
    <property type="match status" value="1"/>
</dbReference>
<reference evidence="14" key="1">
    <citation type="submission" date="2022-12" db="EMBL/GenBank/DDBJ databases">
        <title>Bacterial isolates from different developmental stages of Nematostella vectensis.</title>
        <authorList>
            <person name="Fraune S."/>
        </authorList>
    </citation>
    <scope>NUCLEOTIDE SEQUENCE</scope>
    <source>
        <strain evidence="14">G21630-S1</strain>
    </source>
</reference>
<keyword evidence="10 11" id="KW-0472">Membrane</keyword>
<dbReference type="GO" id="GO:0016301">
    <property type="term" value="F:kinase activity"/>
    <property type="evidence" value="ECO:0007669"/>
    <property type="project" value="UniProtKB-KW"/>
</dbReference>
<protein>
    <recommendedName>
        <fullName evidence="3">histidine kinase</fullName>
        <ecNumber evidence="3">2.7.13.3</ecNumber>
    </recommendedName>
</protein>
<organism evidence="14 15">
    <name type="scientific">Kiloniella laminariae</name>
    <dbReference type="NCBI Taxonomy" id="454162"/>
    <lineage>
        <taxon>Bacteria</taxon>
        <taxon>Pseudomonadati</taxon>
        <taxon>Pseudomonadota</taxon>
        <taxon>Alphaproteobacteria</taxon>
        <taxon>Rhodospirillales</taxon>
        <taxon>Kiloniellaceae</taxon>
        <taxon>Kiloniella</taxon>
    </lineage>
</organism>
<proteinExistence type="predicted"/>
<evidence type="ECO:0000256" key="10">
    <source>
        <dbReference type="ARBA" id="ARBA00023136"/>
    </source>
</evidence>
<dbReference type="PROSITE" id="PS50885">
    <property type="entry name" value="HAMP"/>
    <property type="match status" value="1"/>
</dbReference>
<dbReference type="InterPro" id="IPR003594">
    <property type="entry name" value="HATPase_dom"/>
</dbReference>
<keyword evidence="6 11" id="KW-0812">Transmembrane</keyword>
<dbReference type="InterPro" id="IPR004358">
    <property type="entry name" value="Sig_transdc_His_kin-like_C"/>
</dbReference>
<dbReference type="PRINTS" id="PR00344">
    <property type="entry name" value="BCTRLSENSOR"/>
</dbReference>
<dbReference type="PROSITE" id="PS50109">
    <property type="entry name" value="HIS_KIN"/>
    <property type="match status" value="1"/>
</dbReference>
<dbReference type="PANTHER" id="PTHR45436">
    <property type="entry name" value="SENSOR HISTIDINE KINASE YKOH"/>
    <property type="match status" value="1"/>
</dbReference>
<dbReference type="SMART" id="SM00387">
    <property type="entry name" value="HATPase_c"/>
    <property type="match status" value="1"/>
</dbReference>
<evidence type="ECO:0000256" key="6">
    <source>
        <dbReference type="ARBA" id="ARBA00022692"/>
    </source>
</evidence>
<name>A0ABT4LGJ0_9PROT</name>
<dbReference type="Pfam" id="PF00512">
    <property type="entry name" value="HisKA"/>
    <property type="match status" value="1"/>
</dbReference>
<feature type="domain" description="HAMP" evidence="13">
    <location>
        <begin position="189"/>
        <end position="240"/>
    </location>
</feature>
<evidence type="ECO:0000256" key="8">
    <source>
        <dbReference type="ARBA" id="ARBA00022989"/>
    </source>
</evidence>
<dbReference type="InterPro" id="IPR003661">
    <property type="entry name" value="HisK_dim/P_dom"/>
</dbReference>
<keyword evidence="15" id="KW-1185">Reference proteome</keyword>
<comment type="caution">
    <text evidence="14">The sequence shown here is derived from an EMBL/GenBank/DDBJ whole genome shotgun (WGS) entry which is preliminary data.</text>
</comment>
<evidence type="ECO:0000256" key="7">
    <source>
        <dbReference type="ARBA" id="ARBA00022777"/>
    </source>
</evidence>
<dbReference type="CDD" id="cd00075">
    <property type="entry name" value="HATPase"/>
    <property type="match status" value="1"/>
</dbReference>
<dbReference type="Pfam" id="PF08521">
    <property type="entry name" value="2CSK_N"/>
    <property type="match status" value="1"/>
</dbReference>